<dbReference type="InterPro" id="IPR026260">
    <property type="entry name" value="Thr_Synthase_bac/arc"/>
</dbReference>
<dbReference type="Gene3D" id="3.40.50.1100">
    <property type="match status" value="2"/>
</dbReference>
<reference evidence="12 13" key="1">
    <citation type="submission" date="2018-04" db="EMBL/GenBank/DDBJ databases">
        <title>Subsurface microbial communities from deep shales in Ohio and West Virginia, USA.</title>
        <authorList>
            <person name="Wrighton K."/>
        </authorList>
    </citation>
    <scope>NUCLEOTIDE SEQUENCE [LARGE SCALE GENOMIC DNA]</scope>
    <source>
        <strain evidence="12 13">WC1</strain>
    </source>
</reference>
<dbReference type="InterPro" id="IPR036052">
    <property type="entry name" value="TrpB-like_PALP_sf"/>
</dbReference>
<feature type="binding site" evidence="9">
    <location>
        <position position="139"/>
    </location>
    <ligand>
        <name>pyridoxal 5'-phosphate</name>
        <dbReference type="ChEBI" id="CHEBI:597326"/>
    </ligand>
</feature>
<evidence type="ECO:0000256" key="3">
    <source>
        <dbReference type="ARBA" id="ARBA00018679"/>
    </source>
</evidence>
<proteinExistence type="inferred from homology"/>
<keyword evidence="4 8" id="KW-0663">Pyridoxal phosphate</keyword>
<comment type="catalytic activity">
    <reaction evidence="6 8">
        <text>O-phospho-L-homoserine + H2O = L-threonine + phosphate</text>
        <dbReference type="Rhea" id="RHEA:10840"/>
        <dbReference type="ChEBI" id="CHEBI:15377"/>
        <dbReference type="ChEBI" id="CHEBI:43474"/>
        <dbReference type="ChEBI" id="CHEBI:57590"/>
        <dbReference type="ChEBI" id="CHEBI:57926"/>
        <dbReference type="EC" id="4.2.3.1"/>
    </reaction>
</comment>
<evidence type="ECO:0000256" key="7">
    <source>
        <dbReference type="NCBIfam" id="TIGR00260"/>
    </source>
</evidence>
<accession>A0A2T5RQH2</accession>
<comment type="similarity">
    <text evidence="2 8">Belongs to the threonine synthase family.</text>
</comment>
<dbReference type="InterPro" id="IPR001926">
    <property type="entry name" value="TrpB-like_PALP"/>
</dbReference>
<evidence type="ECO:0000313" key="12">
    <source>
        <dbReference type="EMBL" id="PTW02222.1"/>
    </source>
</evidence>
<dbReference type="OrthoDB" id="9778118at2"/>
<sequence length="418" mass="45131">MKYVTGLHCIKCGREYEADPERYLCDDCEDGILDVDFDYQKIKSEWSKADLKANPDQRIWRFEPLLPIKPETEKPKLAVGNTPVYNSPVLAEEFGIKELIIKDDGLNPTASLKDRASAMAVVKAQEAGAKTVACSSTGNAASSLAGNIASMGGRMNAVIFVPDRAPAGKLAQLLIYGADVVSVKGSYEEAFYLSAEAIKKWGWYNRNAAINSYLVEGKKTVSLELAEQLEWEMPDWLVFSVGDGCTIAGAYKGLYDLKQIGFIDRIPKLLGVQAAGCAPITEAFRTGKDLEVTAENTIADSIAVGKPRNWLKAVRAVRDSEGQMINVSDDQILAMMRNLGKKTGIFGEPAGVAGMAGLKKAAAEGIVKKDESAAVVITGNGLKDVKNARRAAGDPIEVEPDLEKLTKIFAEQGVTSDE</sequence>
<comment type="pathway">
    <text evidence="8">Amino-acid biosynthesis; L-threonine biosynthesis; L-threonine from L-aspartate: step 5/5.</text>
</comment>
<dbReference type="GO" id="GO:0006567">
    <property type="term" value="P:L-threonine catabolic process"/>
    <property type="evidence" value="ECO:0007669"/>
    <property type="project" value="TreeGrafter"/>
</dbReference>
<feature type="modified residue" description="N6-(pyridoxal phosphate)lysine" evidence="10">
    <location>
        <position position="113"/>
    </location>
</feature>
<feature type="domain" description="Tryptophan synthase beta chain-like PALP" evidence="11">
    <location>
        <begin position="77"/>
        <end position="379"/>
    </location>
</feature>
<evidence type="ECO:0000256" key="6">
    <source>
        <dbReference type="ARBA" id="ARBA00049144"/>
    </source>
</evidence>
<dbReference type="Pfam" id="PF00291">
    <property type="entry name" value="PALP"/>
    <property type="match status" value="1"/>
</dbReference>
<evidence type="ECO:0000256" key="2">
    <source>
        <dbReference type="ARBA" id="ARBA00005517"/>
    </source>
</evidence>
<keyword evidence="5 8" id="KW-0456">Lyase</keyword>
<evidence type="ECO:0000256" key="1">
    <source>
        <dbReference type="ARBA" id="ARBA00001933"/>
    </source>
</evidence>
<name>A0A2T5RQH2_9FIRM</name>
<dbReference type="GO" id="GO:0003941">
    <property type="term" value="F:L-serine ammonia-lyase activity"/>
    <property type="evidence" value="ECO:0007669"/>
    <property type="project" value="TreeGrafter"/>
</dbReference>
<evidence type="ECO:0000256" key="5">
    <source>
        <dbReference type="ARBA" id="ARBA00023239"/>
    </source>
</evidence>
<dbReference type="UniPathway" id="UPA00050">
    <property type="reaction ID" value="UER00065"/>
</dbReference>
<dbReference type="GO" id="GO:0004794">
    <property type="term" value="F:threonine deaminase activity"/>
    <property type="evidence" value="ECO:0007669"/>
    <property type="project" value="TreeGrafter"/>
</dbReference>
<dbReference type="GO" id="GO:0009088">
    <property type="term" value="P:threonine biosynthetic process"/>
    <property type="evidence" value="ECO:0007669"/>
    <property type="project" value="UniProtKB-UniRule"/>
</dbReference>
<evidence type="ECO:0000256" key="8">
    <source>
        <dbReference type="PIRNR" id="PIRNR038945"/>
    </source>
</evidence>
<feature type="binding site" evidence="9">
    <location>
        <position position="378"/>
    </location>
    <ligand>
        <name>pyridoxal 5'-phosphate</name>
        <dbReference type="ChEBI" id="CHEBI:597326"/>
    </ligand>
</feature>
<dbReference type="EC" id="4.2.3.1" evidence="7 8"/>
<comment type="function">
    <text evidence="8">Catalyzes the gamma-elimination of phosphate from L-phosphohomoserine and the beta-addition of water to produce L-threonine.</text>
</comment>
<dbReference type="GO" id="GO:0009097">
    <property type="term" value="P:isoleucine biosynthetic process"/>
    <property type="evidence" value="ECO:0007669"/>
    <property type="project" value="TreeGrafter"/>
</dbReference>
<gene>
    <name evidence="12" type="ORF">C8C76_10378</name>
</gene>
<comment type="caution">
    <text evidence="12">The sequence shown here is derived from an EMBL/GenBank/DDBJ whole genome shotgun (WGS) entry which is preliminary data.</text>
</comment>
<evidence type="ECO:0000256" key="4">
    <source>
        <dbReference type="ARBA" id="ARBA00022898"/>
    </source>
</evidence>
<protein>
    <recommendedName>
        <fullName evidence="3 7">Threonine synthase</fullName>
        <ecNumber evidence="7 8">4.2.3.1</ecNumber>
    </recommendedName>
</protein>
<dbReference type="PANTHER" id="PTHR48078:SF6">
    <property type="entry name" value="L-THREONINE DEHYDRATASE CATABOLIC TDCB"/>
    <property type="match status" value="1"/>
</dbReference>
<keyword evidence="8" id="KW-0791">Threonine biosynthesis</keyword>
<evidence type="ECO:0000313" key="13">
    <source>
        <dbReference type="Proteomes" id="UP000244089"/>
    </source>
</evidence>
<comment type="cofactor">
    <cofactor evidence="1 8 9">
        <name>pyridoxal 5'-phosphate</name>
        <dbReference type="ChEBI" id="CHEBI:597326"/>
    </cofactor>
</comment>
<evidence type="ECO:0000256" key="10">
    <source>
        <dbReference type="PIRSR" id="PIRSR038945-2"/>
    </source>
</evidence>
<dbReference type="SUPFAM" id="SSF53686">
    <property type="entry name" value="Tryptophan synthase beta subunit-like PLP-dependent enzymes"/>
    <property type="match status" value="1"/>
</dbReference>
<dbReference type="PANTHER" id="PTHR48078">
    <property type="entry name" value="THREONINE DEHYDRATASE, MITOCHONDRIAL-RELATED"/>
    <property type="match status" value="1"/>
</dbReference>
<dbReference type="CDD" id="cd01563">
    <property type="entry name" value="Thr-synth_1"/>
    <property type="match status" value="1"/>
</dbReference>
<evidence type="ECO:0000259" key="11">
    <source>
        <dbReference type="Pfam" id="PF00291"/>
    </source>
</evidence>
<keyword evidence="8" id="KW-0028">Amino-acid biosynthesis</keyword>
<evidence type="ECO:0000256" key="9">
    <source>
        <dbReference type="PIRSR" id="PIRSR038945-1"/>
    </source>
</evidence>
<dbReference type="Proteomes" id="UP000244089">
    <property type="component" value="Unassembled WGS sequence"/>
</dbReference>
<dbReference type="NCBIfam" id="TIGR00260">
    <property type="entry name" value="thrC"/>
    <property type="match status" value="1"/>
</dbReference>
<dbReference type="RefSeq" id="WP_108138239.1">
    <property type="nucleotide sequence ID" value="NZ_QAXS01000003.1"/>
</dbReference>
<dbReference type="NCBIfam" id="NF006050">
    <property type="entry name" value="PRK08197.1"/>
    <property type="match status" value="1"/>
</dbReference>
<dbReference type="GO" id="GO:0006565">
    <property type="term" value="P:L-serine catabolic process"/>
    <property type="evidence" value="ECO:0007669"/>
    <property type="project" value="TreeGrafter"/>
</dbReference>
<dbReference type="AlphaFoldDB" id="A0A2T5RQH2"/>
<dbReference type="InterPro" id="IPR050147">
    <property type="entry name" value="Ser/Thr_Dehydratase"/>
</dbReference>
<dbReference type="EMBL" id="QAXS01000003">
    <property type="protein sequence ID" value="PTW02222.1"/>
    <property type="molecule type" value="Genomic_DNA"/>
</dbReference>
<organism evidence="12 13">
    <name type="scientific">Halanaerobium saccharolyticum</name>
    <dbReference type="NCBI Taxonomy" id="43595"/>
    <lineage>
        <taxon>Bacteria</taxon>
        <taxon>Bacillati</taxon>
        <taxon>Bacillota</taxon>
        <taxon>Clostridia</taxon>
        <taxon>Halanaerobiales</taxon>
        <taxon>Halanaerobiaceae</taxon>
        <taxon>Halanaerobium</taxon>
    </lineage>
</organism>
<dbReference type="InterPro" id="IPR004450">
    <property type="entry name" value="Thr_synthase-like"/>
</dbReference>
<dbReference type="PIRSF" id="PIRSF038945">
    <property type="entry name" value="Thr_synthase"/>
    <property type="match status" value="1"/>
</dbReference>
<dbReference type="GO" id="GO:0004795">
    <property type="term" value="F:threonine synthase activity"/>
    <property type="evidence" value="ECO:0007669"/>
    <property type="project" value="UniProtKB-UniRule"/>
</dbReference>